<dbReference type="PANTHER" id="PTHR43394:SF1">
    <property type="entry name" value="ATP-BINDING CASSETTE SUB-FAMILY B MEMBER 10, MITOCHONDRIAL"/>
    <property type="match status" value="1"/>
</dbReference>
<evidence type="ECO:0000256" key="1">
    <source>
        <dbReference type="ARBA" id="ARBA00004651"/>
    </source>
</evidence>
<evidence type="ECO:0000259" key="9">
    <source>
        <dbReference type="PROSITE" id="PS50893"/>
    </source>
</evidence>
<reference evidence="10 11" key="1">
    <citation type="submission" date="2022-03" db="EMBL/GenBank/DDBJ databases">
        <title>Metagenome-assembled genomes from swine fecal metagenomes.</title>
        <authorList>
            <person name="Holman D.B."/>
            <person name="Kommadath A."/>
        </authorList>
    </citation>
    <scope>NUCLEOTIDE SEQUENCE [LARGE SCALE GENOMIC DNA]</scope>
    <source>
        <strain evidence="10">SUG147</strain>
    </source>
</reference>
<protein>
    <submittedName>
        <fullName evidence="10">ABC transporter ATP-binding protein/permease</fullName>
    </submittedName>
</protein>
<feature type="domain" description="ABC transporter" evidence="9">
    <location>
        <begin position="72"/>
        <end position="307"/>
    </location>
</feature>
<evidence type="ECO:0000256" key="8">
    <source>
        <dbReference type="ARBA" id="ARBA00023136"/>
    </source>
</evidence>
<keyword evidence="7" id="KW-1133">Transmembrane helix</keyword>
<dbReference type="SMART" id="SM00382">
    <property type="entry name" value="AAA"/>
    <property type="match status" value="1"/>
</dbReference>
<keyword evidence="5" id="KW-0547">Nucleotide-binding</keyword>
<evidence type="ECO:0000256" key="5">
    <source>
        <dbReference type="ARBA" id="ARBA00022741"/>
    </source>
</evidence>
<keyword evidence="4" id="KW-0812">Transmembrane</keyword>
<keyword evidence="6 10" id="KW-0067">ATP-binding</keyword>
<comment type="subcellular location">
    <subcellularLocation>
        <location evidence="1">Cell membrane</location>
        <topology evidence="1">Multi-pass membrane protein</topology>
    </subcellularLocation>
</comment>
<evidence type="ECO:0000256" key="6">
    <source>
        <dbReference type="ARBA" id="ARBA00022840"/>
    </source>
</evidence>
<dbReference type="InterPro" id="IPR036640">
    <property type="entry name" value="ABC1_TM_sf"/>
</dbReference>
<dbReference type="FunFam" id="3.40.50.300:FF:000854">
    <property type="entry name" value="Multidrug ABC transporter ATP-binding protein"/>
    <property type="match status" value="1"/>
</dbReference>
<keyword evidence="8" id="KW-0472">Membrane</keyword>
<dbReference type="PROSITE" id="PS50893">
    <property type="entry name" value="ABC_TRANSPORTER_2"/>
    <property type="match status" value="1"/>
</dbReference>
<dbReference type="AlphaFoldDB" id="A0AAE3K1W3"/>
<sequence length="312" mass="33861">ALRVNEGILTQAAIIALYNYMSQILVELIKLANLIITITKAVACGNRVAAVLETEPSMTVQPETFGDDRHTVEFRDVSFRYSAVAENALSDIVFTADPGQTIGIIGGTGSGKTTLVNLICRFYDATGGEVLVDGKNVKSYDFPTLRNKVGIVPQGSSLFRGDVRSNIKFGNENAGDDEIWAALEAAQAKGFVSEKPGQLDFEIEQGGKNLSGGQRQRLTVARALVRRPEILILDDSSSALDYATDLALRHAIKNLDYKPVIFIVSQRASTLRGSDKIIVLDEGKAVGMGTHDGLYDSCPVYREICDSQTKNR</sequence>
<dbReference type="PANTHER" id="PTHR43394">
    <property type="entry name" value="ATP-DEPENDENT PERMEASE MDL1, MITOCHONDRIAL"/>
    <property type="match status" value="1"/>
</dbReference>
<evidence type="ECO:0000256" key="4">
    <source>
        <dbReference type="ARBA" id="ARBA00022692"/>
    </source>
</evidence>
<evidence type="ECO:0000256" key="3">
    <source>
        <dbReference type="ARBA" id="ARBA00022475"/>
    </source>
</evidence>
<gene>
    <name evidence="10" type="ORF">MR241_07025</name>
</gene>
<dbReference type="Gene3D" id="1.20.1560.10">
    <property type="entry name" value="ABC transporter type 1, transmembrane domain"/>
    <property type="match status" value="1"/>
</dbReference>
<feature type="non-terminal residue" evidence="10">
    <location>
        <position position="1"/>
    </location>
</feature>
<dbReference type="InterPro" id="IPR027417">
    <property type="entry name" value="P-loop_NTPase"/>
</dbReference>
<dbReference type="InterPro" id="IPR003593">
    <property type="entry name" value="AAA+_ATPase"/>
</dbReference>
<dbReference type="InterPro" id="IPR017871">
    <property type="entry name" value="ABC_transporter-like_CS"/>
</dbReference>
<dbReference type="GO" id="GO:0005886">
    <property type="term" value="C:plasma membrane"/>
    <property type="evidence" value="ECO:0007669"/>
    <property type="project" value="UniProtKB-SubCell"/>
</dbReference>
<comment type="caution">
    <text evidence="10">The sequence shown here is derived from an EMBL/GenBank/DDBJ whole genome shotgun (WGS) entry which is preliminary data.</text>
</comment>
<dbReference type="Pfam" id="PF00005">
    <property type="entry name" value="ABC_tran"/>
    <property type="match status" value="1"/>
</dbReference>
<dbReference type="InterPro" id="IPR003439">
    <property type="entry name" value="ABC_transporter-like_ATP-bd"/>
</dbReference>
<evidence type="ECO:0000313" key="11">
    <source>
        <dbReference type="Proteomes" id="UP001139365"/>
    </source>
</evidence>
<dbReference type="PROSITE" id="PS00211">
    <property type="entry name" value="ABC_TRANSPORTER_1"/>
    <property type="match status" value="1"/>
</dbReference>
<dbReference type="EMBL" id="JALEMU010000113">
    <property type="protein sequence ID" value="MCI5756029.1"/>
    <property type="molecule type" value="Genomic_DNA"/>
</dbReference>
<dbReference type="GO" id="GO:0015421">
    <property type="term" value="F:ABC-type oligopeptide transporter activity"/>
    <property type="evidence" value="ECO:0007669"/>
    <property type="project" value="TreeGrafter"/>
</dbReference>
<evidence type="ECO:0000313" key="10">
    <source>
        <dbReference type="EMBL" id="MCI5756029.1"/>
    </source>
</evidence>
<dbReference type="GO" id="GO:0005524">
    <property type="term" value="F:ATP binding"/>
    <property type="evidence" value="ECO:0007669"/>
    <property type="project" value="UniProtKB-KW"/>
</dbReference>
<dbReference type="GO" id="GO:0016887">
    <property type="term" value="F:ATP hydrolysis activity"/>
    <property type="evidence" value="ECO:0007669"/>
    <property type="project" value="InterPro"/>
</dbReference>
<evidence type="ECO:0000256" key="2">
    <source>
        <dbReference type="ARBA" id="ARBA00022448"/>
    </source>
</evidence>
<keyword evidence="3" id="KW-1003">Cell membrane</keyword>
<name>A0AAE3K1W3_9BACT</name>
<dbReference type="Gene3D" id="3.40.50.300">
    <property type="entry name" value="P-loop containing nucleotide triphosphate hydrolases"/>
    <property type="match status" value="1"/>
</dbReference>
<dbReference type="InterPro" id="IPR039421">
    <property type="entry name" value="Type_1_exporter"/>
</dbReference>
<dbReference type="SUPFAM" id="SSF52540">
    <property type="entry name" value="P-loop containing nucleoside triphosphate hydrolases"/>
    <property type="match status" value="1"/>
</dbReference>
<proteinExistence type="predicted"/>
<dbReference type="Proteomes" id="UP001139365">
    <property type="component" value="Unassembled WGS sequence"/>
</dbReference>
<evidence type="ECO:0000256" key="7">
    <source>
        <dbReference type="ARBA" id="ARBA00022989"/>
    </source>
</evidence>
<keyword evidence="2" id="KW-0813">Transport</keyword>
<accession>A0AAE3K1W3</accession>
<organism evidence="10 11">
    <name type="scientific">Candidatus Colimorpha enterica</name>
    <dbReference type="NCBI Taxonomy" id="3083063"/>
    <lineage>
        <taxon>Bacteria</taxon>
        <taxon>Pseudomonadati</taxon>
        <taxon>Bacteroidota</taxon>
        <taxon>Bacteroidia</taxon>
        <taxon>Bacteroidales</taxon>
        <taxon>Candidatus Colimorpha</taxon>
    </lineage>
</organism>